<evidence type="ECO:0000256" key="8">
    <source>
        <dbReference type="PROSITE-ProRule" id="PRU00339"/>
    </source>
</evidence>
<comment type="caution">
    <text evidence="10">The sequence shown here is derived from an EMBL/GenBank/DDBJ whole genome shotgun (WGS) entry which is preliminary data.</text>
</comment>
<dbReference type="SUPFAM" id="SSF56399">
    <property type="entry name" value="ADP-ribosylation"/>
    <property type="match status" value="1"/>
</dbReference>
<keyword evidence="9" id="KW-0520">NAD</keyword>
<dbReference type="Gene3D" id="3.90.176.10">
    <property type="entry name" value="Toxin ADP-ribosyltransferase, Chain A, domain 1"/>
    <property type="match status" value="1"/>
</dbReference>
<dbReference type="EC" id="2.4.2.31" evidence="9"/>
<evidence type="ECO:0000313" key="13">
    <source>
        <dbReference type="EMBL" id="CAF4019330.1"/>
    </source>
</evidence>
<dbReference type="EMBL" id="CAJOBI010004269">
    <property type="protein sequence ID" value="CAF3996428.1"/>
    <property type="molecule type" value="Genomic_DNA"/>
</dbReference>
<protein>
    <recommendedName>
        <fullName evidence="9">NAD(P)(+)--arginine ADP-ribosyltransferase</fullName>
        <ecNumber evidence="9">2.4.2.31</ecNumber>
    </recommendedName>
    <alternativeName>
        <fullName evidence="9">Mono(ADP-ribosyl)transferase</fullName>
    </alternativeName>
</protein>
<feature type="repeat" description="TPR" evidence="8">
    <location>
        <begin position="461"/>
        <end position="494"/>
    </location>
</feature>
<keyword evidence="2 9" id="KW-0328">Glycosyltransferase</keyword>
<evidence type="ECO:0000313" key="14">
    <source>
        <dbReference type="Proteomes" id="UP000663855"/>
    </source>
</evidence>
<dbReference type="SMART" id="SM00028">
    <property type="entry name" value="TPR"/>
    <property type="match status" value="5"/>
</dbReference>
<feature type="repeat" description="TPR" evidence="8">
    <location>
        <begin position="591"/>
        <end position="624"/>
    </location>
</feature>
<name>A0A814G9L1_9BILA</name>
<keyword evidence="3 9" id="KW-0808">Transferase</keyword>
<dbReference type="EMBL" id="CAJNOV010000126">
    <property type="protein sequence ID" value="CAF0993753.1"/>
    <property type="molecule type" value="Genomic_DNA"/>
</dbReference>
<evidence type="ECO:0000313" key="11">
    <source>
        <dbReference type="EMBL" id="CAF2076784.1"/>
    </source>
</evidence>
<dbReference type="Proteomes" id="UP000663855">
    <property type="component" value="Unassembled WGS sequence"/>
</dbReference>
<evidence type="ECO:0000256" key="7">
    <source>
        <dbReference type="ARBA" id="ARBA00047597"/>
    </source>
</evidence>
<dbReference type="Proteomes" id="UP000681967">
    <property type="component" value="Unassembled WGS sequence"/>
</dbReference>
<organism evidence="10 14">
    <name type="scientific">Rotaria magnacalcarata</name>
    <dbReference type="NCBI Taxonomy" id="392030"/>
    <lineage>
        <taxon>Eukaryota</taxon>
        <taxon>Metazoa</taxon>
        <taxon>Spiralia</taxon>
        <taxon>Gnathifera</taxon>
        <taxon>Rotifera</taxon>
        <taxon>Eurotatoria</taxon>
        <taxon>Bdelloidea</taxon>
        <taxon>Philodinida</taxon>
        <taxon>Philodinidae</taxon>
        <taxon>Rotaria</taxon>
    </lineage>
</organism>
<dbReference type="Pfam" id="PF01129">
    <property type="entry name" value="ART"/>
    <property type="match status" value="1"/>
</dbReference>
<accession>A0A814G9L1</accession>
<evidence type="ECO:0000256" key="1">
    <source>
        <dbReference type="ARBA" id="ARBA00009558"/>
    </source>
</evidence>
<keyword evidence="6 8" id="KW-0802">TPR repeat</keyword>
<sequence length="693" mass="81100">MLTNSNTPRVSRFELQRRRPVEEFVLVWLGNADDNNHEFNELNRILHDIRIFVNSNECINFISEFNTNQKIILIVNIKSVTDHEAVIWTAEPFAQLSIIYILFKENSMRNELEQLYGNHKKIQCILTEMKSFKDHFARVVTNRLNSQLVSFQTMNMASIETARANTSLNKQDASFMYAQLIKELLLEFELASASKLEMIEFCRELYCDSLSELAFINELENNSENRSPIYFYTAEHFLYRMLNRALRLQEIDKLYHLRYYIRQLNEELKRLYNQNHQQEQSLSFLYRGQGMQREEFEKLQHSIGGLLSFNAFLSTSTDFDVAHMYAETMLSATDTLAVFLQIDVKVDNIGNNVFADISNLAHFTDEQEYLFSMGTIFRIISIEQESNGIYFVKLRLTSDRDEELAYLKWFMDTNLHLTHHRGPLFRLAGLMNDMSQHSYADYFFTLLLQDDDIKDQPCMLASIHGNMAYMYREKGDLKNAFQHYEFALKLYEENATNDNNQTIAILLANLGEIYIAQGQFDRAIENYERALAIDMNPANDKKPNPEYISNRYNQLGIICERTGHFDKALDYYEKCLQMRLQNMPQNHPDLLAPYNNIALLYDRLGQSQKALDIYMRILEISTSSLPPGHLKFATLYHNIACNLEDVNRFIEALIYAQKAFDIVEKSPLLPTHEIFIGNHEHLKHLQSIVRNMS</sequence>
<dbReference type="EMBL" id="CAJOBH010005282">
    <property type="protein sequence ID" value="CAF4019330.1"/>
    <property type="molecule type" value="Genomic_DNA"/>
</dbReference>
<dbReference type="PROSITE" id="PS50293">
    <property type="entry name" value="TPR_REGION"/>
    <property type="match status" value="1"/>
</dbReference>
<evidence type="ECO:0000313" key="12">
    <source>
        <dbReference type="EMBL" id="CAF3996428.1"/>
    </source>
</evidence>
<evidence type="ECO:0000256" key="6">
    <source>
        <dbReference type="ARBA" id="ARBA00022803"/>
    </source>
</evidence>
<proteinExistence type="inferred from homology"/>
<dbReference type="GO" id="GO:0106274">
    <property type="term" value="F:NAD+-protein-arginine ADP-ribosyltransferase activity"/>
    <property type="evidence" value="ECO:0007669"/>
    <property type="project" value="UniProtKB-EC"/>
</dbReference>
<dbReference type="InterPro" id="IPR000768">
    <property type="entry name" value="ART"/>
</dbReference>
<dbReference type="EMBL" id="CAJNRE010008861">
    <property type="protein sequence ID" value="CAF2076784.1"/>
    <property type="molecule type" value="Genomic_DNA"/>
</dbReference>
<evidence type="ECO:0000256" key="2">
    <source>
        <dbReference type="ARBA" id="ARBA00022676"/>
    </source>
</evidence>
<dbReference type="PANTHER" id="PTHR45641">
    <property type="entry name" value="TETRATRICOPEPTIDE REPEAT PROTEIN (AFU_ORTHOLOGUE AFUA_6G03870)"/>
    <property type="match status" value="1"/>
</dbReference>
<reference evidence="10" key="1">
    <citation type="submission" date="2021-02" db="EMBL/GenBank/DDBJ databases">
        <authorList>
            <person name="Nowell W R."/>
        </authorList>
    </citation>
    <scope>NUCLEOTIDE SEQUENCE</scope>
</reference>
<keyword evidence="9" id="KW-0521">NADP</keyword>
<dbReference type="Proteomes" id="UP000676336">
    <property type="component" value="Unassembled WGS sequence"/>
</dbReference>
<comment type="catalytic activity">
    <reaction evidence="7 9">
        <text>L-arginyl-[protein] + NAD(+) = N(omega)-(ADP-D-ribosyl)-L-arginyl-[protein] + nicotinamide + H(+)</text>
        <dbReference type="Rhea" id="RHEA:19149"/>
        <dbReference type="Rhea" id="RHEA-COMP:10532"/>
        <dbReference type="Rhea" id="RHEA-COMP:15087"/>
        <dbReference type="ChEBI" id="CHEBI:15378"/>
        <dbReference type="ChEBI" id="CHEBI:17154"/>
        <dbReference type="ChEBI" id="CHEBI:29965"/>
        <dbReference type="ChEBI" id="CHEBI:57540"/>
        <dbReference type="ChEBI" id="CHEBI:142554"/>
        <dbReference type="EC" id="2.4.2.31"/>
    </reaction>
</comment>
<dbReference type="Pfam" id="PF07719">
    <property type="entry name" value="TPR_2"/>
    <property type="match status" value="1"/>
</dbReference>
<evidence type="ECO:0000256" key="4">
    <source>
        <dbReference type="ARBA" id="ARBA00022695"/>
    </source>
</evidence>
<dbReference type="AlphaFoldDB" id="A0A814G9L1"/>
<dbReference type="Pfam" id="PF13424">
    <property type="entry name" value="TPR_12"/>
    <property type="match status" value="2"/>
</dbReference>
<evidence type="ECO:0000313" key="10">
    <source>
        <dbReference type="EMBL" id="CAF0993753.1"/>
    </source>
</evidence>
<dbReference type="InterPro" id="IPR013105">
    <property type="entry name" value="TPR_2"/>
</dbReference>
<dbReference type="GO" id="GO:0016779">
    <property type="term" value="F:nucleotidyltransferase activity"/>
    <property type="evidence" value="ECO:0007669"/>
    <property type="project" value="UniProtKB-KW"/>
</dbReference>
<feature type="repeat" description="TPR" evidence="8">
    <location>
        <begin position="504"/>
        <end position="537"/>
    </location>
</feature>
<dbReference type="PROSITE" id="PS50005">
    <property type="entry name" value="TPR"/>
    <property type="match status" value="4"/>
</dbReference>
<evidence type="ECO:0000256" key="9">
    <source>
        <dbReference type="RuleBase" id="RU361228"/>
    </source>
</evidence>
<comment type="similarity">
    <text evidence="1 9">Belongs to the Arg-specific ADP-ribosyltransferase family.</text>
</comment>
<dbReference type="SUPFAM" id="SSF48452">
    <property type="entry name" value="TPR-like"/>
    <property type="match status" value="1"/>
</dbReference>
<dbReference type="Proteomes" id="UP000663824">
    <property type="component" value="Unassembled WGS sequence"/>
</dbReference>
<dbReference type="PANTHER" id="PTHR45641:SF19">
    <property type="entry name" value="NEPHROCYSTIN-3"/>
    <property type="match status" value="1"/>
</dbReference>
<evidence type="ECO:0000256" key="3">
    <source>
        <dbReference type="ARBA" id="ARBA00022679"/>
    </source>
</evidence>
<dbReference type="PROSITE" id="PS51996">
    <property type="entry name" value="TR_MART"/>
    <property type="match status" value="1"/>
</dbReference>
<dbReference type="InterPro" id="IPR019734">
    <property type="entry name" value="TPR_rpt"/>
</dbReference>
<evidence type="ECO:0000256" key="5">
    <source>
        <dbReference type="ARBA" id="ARBA00022737"/>
    </source>
</evidence>
<keyword evidence="4" id="KW-0548">Nucleotidyltransferase</keyword>
<gene>
    <name evidence="13" type="ORF">BYL167_LOCUS14689</name>
    <name evidence="10" type="ORF">CJN711_LOCUS1989</name>
    <name evidence="11" type="ORF">MBJ925_LOCUS17739</name>
    <name evidence="12" type="ORF">SMN809_LOCUS11689</name>
</gene>
<dbReference type="InterPro" id="IPR011990">
    <property type="entry name" value="TPR-like_helical_dom_sf"/>
</dbReference>
<keyword evidence="5" id="KW-0677">Repeat</keyword>
<feature type="repeat" description="TPR" evidence="8">
    <location>
        <begin position="549"/>
        <end position="582"/>
    </location>
</feature>
<dbReference type="Gene3D" id="1.25.40.10">
    <property type="entry name" value="Tetratricopeptide repeat domain"/>
    <property type="match status" value="2"/>
</dbReference>